<evidence type="ECO:0000256" key="1">
    <source>
        <dbReference type="ARBA" id="ARBA00004606"/>
    </source>
</evidence>
<name>A0A376B871_9ASCO</name>
<feature type="transmembrane region" description="Helical" evidence="10">
    <location>
        <begin position="7"/>
        <end position="24"/>
    </location>
</feature>
<dbReference type="InterPro" id="IPR029044">
    <property type="entry name" value="Nucleotide-diphossugar_trans"/>
</dbReference>
<evidence type="ECO:0000256" key="10">
    <source>
        <dbReference type="SAM" id="Phobius"/>
    </source>
</evidence>
<evidence type="ECO:0000256" key="5">
    <source>
        <dbReference type="ARBA" id="ARBA00022692"/>
    </source>
</evidence>
<dbReference type="Pfam" id="PF11051">
    <property type="entry name" value="Mannosyl_trans3"/>
    <property type="match status" value="1"/>
</dbReference>
<keyword evidence="8 10" id="KW-0472">Membrane</keyword>
<dbReference type="SUPFAM" id="SSF53448">
    <property type="entry name" value="Nucleotide-diphospho-sugar transferases"/>
    <property type="match status" value="1"/>
</dbReference>
<dbReference type="EMBL" id="UFAJ01000476">
    <property type="protein sequence ID" value="SSD60855.1"/>
    <property type="molecule type" value="Genomic_DNA"/>
</dbReference>
<dbReference type="GO" id="GO:0000033">
    <property type="term" value="F:alpha-1,3-mannosyltransferase activity"/>
    <property type="evidence" value="ECO:0007669"/>
    <property type="project" value="TreeGrafter"/>
</dbReference>
<gene>
    <name evidence="11" type="ORF">SCODWIG_02616</name>
</gene>
<keyword evidence="7 10" id="KW-1133">Transmembrane helix</keyword>
<dbReference type="PANTHER" id="PTHR31392">
    <property type="entry name" value="ALPHA-1,3-MANNOSYLTRANSFERASE MNN1-RELATED"/>
    <property type="match status" value="1"/>
</dbReference>
<keyword evidence="6" id="KW-0735">Signal-anchor</keyword>
<dbReference type="GO" id="GO:0005794">
    <property type="term" value="C:Golgi apparatus"/>
    <property type="evidence" value="ECO:0007669"/>
    <property type="project" value="TreeGrafter"/>
</dbReference>
<evidence type="ECO:0000313" key="12">
    <source>
        <dbReference type="Proteomes" id="UP000262825"/>
    </source>
</evidence>
<evidence type="ECO:0000256" key="3">
    <source>
        <dbReference type="ARBA" id="ARBA00022676"/>
    </source>
</evidence>
<evidence type="ECO:0000256" key="7">
    <source>
        <dbReference type="ARBA" id="ARBA00022989"/>
    </source>
</evidence>
<organism evidence="11 12">
    <name type="scientific">Saccharomycodes ludwigii</name>
    <dbReference type="NCBI Taxonomy" id="36035"/>
    <lineage>
        <taxon>Eukaryota</taxon>
        <taxon>Fungi</taxon>
        <taxon>Dikarya</taxon>
        <taxon>Ascomycota</taxon>
        <taxon>Saccharomycotina</taxon>
        <taxon>Saccharomycetes</taxon>
        <taxon>Saccharomycodales</taxon>
        <taxon>Saccharomycodaceae</taxon>
        <taxon>Saccharomycodes</taxon>
    </lineage>
</organism>
<evidence type="ECO:0000256" key="6">
    <source>
        <dbReference type="ARBA" id="ARBA00022968"/>
    </source>
</evidence>
<accession>A0A376B871</accession>
<keyword evidence="5 10" id="KW-0812">Transmembrane</keyword>
<evidence type="ECO:0008006" key="13">
    <source>
        <dbReference type="Google" id="ProtNLM"/>
    </source>
</evidence>
<evidence type="ECO:0000313" key="11">
    <source>
        <dbReference type="EMBL" id="SSD60855.1"/>
    </source>
</evidence>
<dbReference type="GO" id="GO:0006493">
    <property type="term" value="P:protein O-linked glycosylation"/>
    <property type="evidence" value="ECO:0007669"/>
    <property type="project" value="TreeGrafter"/>
</dbReference>
<keyword evidence="9" id="KW-0325">Glycoprotein</keyword>
<sequence>MKYIHRLFVLSAILLILIFNIIYFNDNDANQKDQILKNERHTIENSYFSPPSKKYTDKERKCHNYFLDLYMKDLEWSHGEMRIFHNYDILDDNIMKGIMEHLRIYTDCYLHDNDLMLPTEDFPDLEYRLFPFLNPQLFTPFIEDNDNKDDSLISKVYDTRKNLTDNIYSGILTDNEMKRQIKEKYGKSFWKFWRDIGNLYNEDLGSFQKGITMTMGPRHVTLLYKLLHILDLLGNELPIQIIFTALPDGTGNKDSEFDQNLLSEISKNINERTNQHVYFVDCGDLLNPDYITNKSFAFFIHKWLAMIFNTFEEALFLDVDAIPFVKPADFFELKEYQSTGAVLFRDRRLENEHTFEYCINMFNKMIQTETEEKKWKHPIPKEFQLDTDVTTADKDVENKEFHKVYYEFFHKTFLHHIDSGLVVMNRKRKLNSLLSSFILNLSAKASRCVYGDKEMFWLGPLFQLDTQVSIIPSDGAVVGSRVQDRKTSLTGEDEQDTNIIEVCGTQLAHIYPKNKKILWTNGGLKTCKMDKVYAAASDYSKDGKFFDDRFQINGDLKKLEEIYDKALNLEYALIPDVTYQPWVKNKECMEYSYCAYTNPKLKKGTTIKFKKKEVAFLNSIATAWNDF</sequence>
<evidence type="ECO:0000256" key="9">
    <source>
        <dbReference type="ARBA" id="ARBA00023180"/>
    </source>
</evidence>
<keyword evidence="4" id="KW-0808">Transferase</keyword>
<protein>
    <recommendedName>
        <fullName evidence="13">Alpha-1,3-mannosyltransferase MNT3</fullName>
    </recommendedName>
</protein>
<keyword evidence="12" id="KW-1185">Reference proteome</keyword>
<reference evidence="12" key="1">
    <citation type="submission" date="2018-06" db="EMBL/GenBank/DDBJ databases">
        <authorList>
            <person name="Guldener U."/>
        </authorList>
    </citation>
    <scope>NUCLEOTIDE SEQUENCE [LARGE SCALE GENOMIC DNA]</scope>
    <source>
        <strain evidence="12">UTAD17</strain>
    </source>
</reference>
<dbReference type="Proteomes" id="UP000262825">
    <property type="component" value="Unassembled WGS sequence"/>
</dbReference>
<proteinExistence type="inferred from homology"/>
<keyword evidence="3" id="KW-0328">Glycosyltransferase</keyword>
<dbReference type="AlphaFoldDB" id="A0A376B871"/>
<dbReference type="VEuPathDB" id="FungiDB:SCODWIG_02616"/>
<dbReference type="InterPro" id="IPR022751">
    <property type="entry name" value="Alpha_mannosyltransferase"/>
</dbReference>
<evidence type="ECO:0000256" key="4">
    <source>
        <dbReference type="ARBA" id="ARBA00022679"/>
    </source>
</evidence>
<comment type="similarity">
    <text evidence="2">Belongs to the MNN1/MNT family.</text>
</comment>
<dbReference type="PANTHER" id="PTHR31392:SF1">
    <property type="entry name" value="ALPHA-1,3-MANNOSYLTRANSFERASE MNN1-RELATED"/>
    <property type="match status" value="1"/>
</dbReference>
<evidence type="ECO:0000256" key="8">
    <source>
        <dbReference type="ARBA" id="ARBA00023136"/>
    </source>
</evidence>
<comment type="subcellular location">
    <subcellularLocation>
        <location evidence="1">Membrane</location>
        <topology evidence="1">Single-pass type II membrane protein</topology>
    </subcellularLocation>
</comment>
<dbReference type="GO" id="GO:0016020">
    <property type="term" value="C:membrane"/>
    <property type="evidence" value="ECO:0007669"/>
    <property type="project" value="UniProtKB-SubCell"/>
</dbReference>
<evidence type="ECO:0000256" key="2">
    <source>
        <dbReference type="ARBA" id="ARBA00009105"/>
    </source>
</evidence>